<dbReference type="CDD" id="cd00673">
    <property type="entry name" value="AlaRS_core"/>
    <property type="match status" value="1"/>
</dbReference>
<dbReference type="InterPro" id="IPR050058">
    <property type="entry name" value="Ala-tRNA_ligase"/>
</dbReference>
<dbReference type="Gene3D" id="3.30.980.10">
    <property type="entry name" value="Threonyl-trna Synthetase, Chain A, domain 2"/>
    <property type="match status" value="1"/>
</dbReference>
<dbReference type="InterPro" id="IPR023033">
    <property type="entry name" value="Ala_tRNA_ligase_euk/bac"/>
</dbReference>
<dbReference type="Gene3D" id="3.10.310.40">
    <property type="match status" value="1"/>
</dbReference>
<dbReference type="InterPro" id="IPR009000">
    <property type="entry name" value="Transl_B-barrel_sf"/>
</dbReference>
<dbReference type="SMART" id="SM00863">
    <property type="entry name" value="tRNA_SAD"/>
    <property type="match status" value="1"/>
</dbReference>
<name>A0A381VLY9_9ZZZZ</name>
<evidence type="ECO:0000256" key="10">
    <source>
        <dbReference type="ARBA" id="ARBA00022840"/>
    </source>
</evidence>
<dbReference type="InterPro" id="IPR012947">
    <property type="entry name" value="tRNA_SAD"/>
</dbReference>
<feature type="domain" description="Alanyl-transfer RNA synthetases family profile" evidence="14">
    <location>
        <begin position="1"/>
        <end position="687"/>
    </location>
</feature>
<protein>
    <recommendedName>
        <fullName evidence="4">Alanine--tRNA ligase</fullName>
        <ecNumber evidence="3">6.1.1.7</ecNumber>
    </recommendedName>
</protein>
<evidence type="ECO:0000256" key="12">
    <source>
        <dbReference type="ARBA" id="ARBA00022917"/>
    </source>
</evidence>
<evidence type="ECO:0000256" key="7">
    <source>
        <dbReference type="ARBA" id="ARBA00022723"/>
    </source>
</evidence>
<organism evidence="15">
    <name type="scientific">marine metagenome</name>
    <dbReference type="NCBI Taxonomy" id="408172"/>
    <lineage>
        <taxon>unclassified sequences</taxon>
        <taxon>metagenomes</taxon>
        <taxon>ecological metagenomes</taxon>
    </lineage>
</organism>
<evidence type="ECO:0000256" key="13">
    <source>
        <dbReference type="ARBA" id="ARBA00023146"/>
    </source>
</evidence>
<dbReference type="Pfam" id="PF07973">
    <property type="entry name" value="tRNA_SAD"/>
    <property type="match status" value="1"/>
</dbReference>
<dbReference type="GO" id="GO:0000049">
    <property type="term" value="F:tRNA binding"/>
    <property type="evidence" value="ECO:0007669"/>
    <property type="project" value="UniProtKB-KW"/>
</dbReference>
<dbReference type="Gene3D" id="3.30.54.20">
    <property type="match status" value="1"/>
</dbReference>
<dbReference type="PANTHER" id="PTHR11777:SF9">
    <property type="entry name" value="ALANINE--TRNA LIGASE, CYTOPLASMIC"/>
    <property type="match status" value="1"/>
</dbReference>
<dbReference type="Gene3D" id="6.10.250.550">
    <property type="match status" value="1"/>
</dbReference>
<dbReference type="GO" id="GO:0005524">
    <property type="term" value="F:ATP binding"/>
    <property type="evidence" value="ECO:0007669"/>
    <property type="project" value="UniProtKB-KW"/>
</dbReference>
<evidence type="ECO:0000256" key="8">
    <source>
        <dbReference type="ARBA" id="ARBA00022741"/>
    </source>
</evidence>
<reference evidence="15" key="1">
    <citation type="submission" date="2018-05" db="EMBL/GenBank/DDBJ databases">
        <authorList>
            <person name="Lanie J.A."/>
            <person name="Ng W.-L."/>
            <person name="Kazmierczak K.M."/>
            <person name="Andrzejewski T.M."/>
            <person name="Davidsen T.M."/>
            <person name="Wayne K.J."/>
            <person name="Tettelin H."/>
            <person name="Glass J.I."/>
            <person name="Rusch D."/>
            <person name="Podicherti R."/>
            <person name="Tsui H.-C.T."/>
            <person name="Winkler M.E."/>
        </authorList>
    </citation>
    <scope>NUCLEOTIDE SEQUENCE</scope>
</reference>
<dbReference type="SUPFAM" id="SSF55186">
    <property type="entry name" value="ThrRS/AlaRS common domain"/>
    <property type="match status" value="1"/>
</dbReference>
<dbReference type="HAMAP" id="MF_00036_B">
    <property type="entry name" value="Ala_tRNA_synth_B"/>
    <property type="match status" value="1"/>
</dbReference>
<evidence type="ECO:0000256" key="6">
    <source>
        <dbReference type="ARBA" id="ARBA00022598"/>
    </source>
</evidence>
<gene>
    <name evidence="15" type="ORF">METZ01_LOCUS93935</name>
</gene>
<dbReference type="PROSITE" id="PS50860">
    <property type="entry name" value="AA_TRNA_LIGASE_II_ALA"/>
    <property type="match status" value="1"/>
</dbReference>
<feature type="non-terminal residue" evidence="15">
    <location>
        <position position="1"/>
    </location>
</feature>
<keyword evidence="12" id="KW-0648">Protein biosynthesis</keyword>
<dbReference type="NCBIfam" id="TIGR00344">
    <property type="entry name" value="alaS"/>
    <property type="match status" value="1"/>
</dbReference>
<dbReference type="PRINTS" id="PR00980">
    <property type="entry name" value="TRNASYNTHALA"/>
</dbReference>
<dbReference type="AlphaFoldDB" id="A0A381VLY9"/>
<dbReference type="EMBL" id="UINC01009156">
    <property type="protein sequence ID" value="SVA41081.1"/>
    <property type="molecule type" value="Genomic_DNA"/>
</dbReference>
<dbReference type="Gene3D" id="3.30.930.10">
    <property type="entry name" value="Bira Bifunctional Protein, Domain 2"/>
    <property type="match status" value="1"/>
</dbReference>
<dbReference type="EC" id="6.1.1.7" evidence="3"/>
<evidence type="ECO:0000256" key="1">
    <source>
        <dbReference type="ARBA" id="ARBA00001947"/>
    </source>
</evidence>
<keyword evidence="10" id="KW-0067">ATP-binding</keyword>
<dbReference type="InterPro" id="IPR018162">
    <property type="entry name" value="Ala-tRNA-ligase_IIc_anticod-bd"/>
</dbReference>
<keyword evidence="11" id="KW-0694">RNA-binding</keyword>
<evidence type="ECO:0000256" key="9">
    <source>
        <dbReference type="ARBA" id="ARBA00022833"/>
    </source>
</evidence>
<keyword evidence="8" id="KW-0547">Nucleotide-binding</keyword>
<dbReference type="InterPro" id="IPR018165">
    <property type="entry name" value="Ala-tRNA-synth_IIc_core"/>
</dbReference>
<evidence type="ECO:0000256" key="2">
    <source>
        <dbReference type="ARBA" id="ARBA00008226"/>
    </source>
</evidence>
<dbReference type="PANTHER" id="PTHR11777">
    <property type="entry name" value="ALANYL-TRNA SYNTHETASE"/>
    <property type="match status" value="1"/>
</dbReference>
<dbReference type="GO" id="GO:0046872">
    <property type="term" value="F:metal ion binding"/>
    <property type="evidence" value="ECO:0007669"/>
    <property type="project" value="UniProtKB-KW"/>
</dbReference>
<evidence type="ECO:0000259" key="14">
    <source>
        <dbReference type="PROSITE" id="PS50860"/>
    </source>
</evidence>
<dbReference type="Pfam" id="PF01411">
    <property type="entry name" value="tRNA-synt_2c"/>
    <property type="match status" value="1"/>
</dbReference>
<proteinExistence type="inferred from homology"/>
<evidence type="ECO:0000256" key="11">
    <source>
        <dbReference type="ARBA" id="ARBA00022884"/>
    </source>
</evidence>
<dbReference type="FunFam" id="3.30.54.20:FF:000001">
    <property type="entry name" value="Alanine--tRNA ligase"/>
    <property type="match status" value="1"/>
</dbReference>
<comment type="similarity">
    <text evidence="2">Belongs to the class-II aminoacyl-tRNA synthetase family.</text>
</comment>
<dbReference type="InterPro" id="IPR003156">
    <property type="entry name" value="DHHA1_dom"/>
</dbReference>
<dbReference type="FunFam" id="3.10.310.40:FF:000001">
    <property type="entry name" value="Alanine--tRNA ligase"/>
    <property type="match status" value="1"/>
</dbReference>
<sequence>KELFLGRERRPYQRATSSQKCMRVSGKHNDLANVGPSCRHHTFFEMLGNFSFGDYFKPEAIPFAWKLLTEVWKLPTDRLYPTIFKGGPSIPRDDEAYAIWNKLVPADRIVELGLEENFWAMGDTGPCGRCSELHYHRGNQVPCDEPVCRGIDCSCDRYVEIWNNVFMEFSRNSTGELTPLPAVSIDTGMGLERIVAVLQDKVSNYDTDLFKPLLHALGEYTGHQYGPHTPQQSPGPNDVSMRVVADHLRAMAFLIADGVMPSNEWRGYVLRKIMRRAMRHGKRLGVSGPFLHELVDVLVDEMGPPYPELPANRDAIVQVVRAEEERFDAVLTDGLPRLESALAAATEGGTLPGVDVFRLYDTHGLPVDFIEDLASERGITLDRTGFDTALDAQRQQSRSKASFGTAVAVTEFQFASVSNRTAVLASEDRFRGYETTEVVDALVVALFDDARVAVTALEQGTTGFVVLQGTPFYLEAGGQVSDTGRISNPENGLVAEVDGVERIAPGGPRAHHLRVVEGQFRSDHLVHASVDRRRRDDIKRNHTATHLLHAALQRELGTHVKQAGSLVAPDRLRFDFAHRHAITRNELDAIERRVNSEVYANHPVETKVQSTKEAIEAGAMALFGEKYGDSVRVVSVPSVSMELCGGTHCTATGDIGLFAITQESGVSAGVRRIEAVTGHTAVTRLQSQRASLDAVLGVLGVPEDRAVEAVQRIQGDGKRLARELDKLKMQAALDTQDIADDDGAVNIGDVRLIARQVAGLEKDSLRGLADSLRDRLGSGVVILASTNAGKVALVVSVSKDLVDRVPAGRVVKAIAPIVGGGGGGRADFAQAGGRRPDKVDELLAEGQAVVGKMLNA</sequence>
<evidence type="ECO:0000256" key="3">
    <source>
        <dbReference type="ARBA" id="ARBA00013168"/>
    </source>
</evidence>
<dbReference type="InterPro" id="IPR002318">
    <property type="entry name" value="Ala-tRNA-lgiase_IIc"/>
</dbReference>
<dbReference type="GO" id="GO:0006419">
    <property type="term" value="P:alanyl-tRNA aminoacylation"/>
    <property type="evidence" value="ECO:0007669"/>
    <property type="project" value="InterPro"/>
</dbReference>
<dbReference type="Gene3D" id="2.40.30.130">
    <property type="match status" value="1"/>
</dbReference>
<dbReference type="InterPro" id="IPR018163">
    <property type="entry name" value="Thr/Ala-tRNA-synth_IIc_edit"/>
</dbReference>
<keyword evidence="13" id="KW-0030">Aminoacyl-tRNA synthetase</keyword>
<dbReference type="InterPro" id="IPR018164">
    <property type="entry name" value="Ala-tRNA-synth_IIc_N"/>
</dbReference>
<dbReference type="FunFam" id="3.30.980.10:FF:000004">
    <property type="entry name" value="Alanine--tRNA ligase, cytoplasmic"/>
    <property type="match status" value="1"/>
</dbReference>
<accession>A0A381VLY9</accession>
<keyword evidence="7" id="KW-0479">Metal-binding</keyword>
<keyword evidence="9" id="KW-0862">Zinc</keyword>
<evidence type="ECO:0000256" key="4">
    <source>
        <dbReference type="ARBA" id="ARBA00017959"/>
    </source>
</evidence>
<dbReference type="GO" id="GO:0002161">
    <property type="term" value="F:aminoacyl-tRNA deacylase activity"/>
    <property type="evidence" value="ECO:0007669"/>
    <property type="project" value="TreeGrafter"/>
</dbReference>
<dbReference type="Pfam" id="PF02272">
    <property type="entry name" value="DHHA1"/>
    <property type="match status" value="1"/>
</dbReference>
<keyword evidence="6" id="KW-0436">Ligase</keyword>
<dbReference type="SUPFAM" id="SSF55681">
    <property type="entry name" value="Class II aaRS and biotin synthetases"/>
    <property type="match status" value="1"/>
</dbReference>
<dbReference type="SUPFAM" id="SSF50447">
    <property type="entry name" value="Translation proteins"/>
    <property type="match status" value="1"/>
</dbReference>
<dbReference type="GO" id="GO:0004813">
    <property type="term" value="F:alanine-tRNA ligase activity"/>
    <property type="evidence" value="ECO:0007669"/>
    <property type="project" value="UniProtKB-EC"/>
</dbReference>
<dbReference type="SUPFAM" id="SSF101353">
    <property type="entry name" value="Putative anticodon-binding domain of alanyl-tRNA synthetase (AlaRS)"/>
    <property type="match status" value="1"/>
</dbReference>
<comment type="cofactor">
    <cofactor evidence="1">
        <name>Zn(2+)</name>
        <dbReference type="ChEBI" id="CHEBI:29105"/>
    </cofactor>
</comment>
<dbReference type="GO" id="GO:0005829">
    <property type="term" value="C:cytosol"/>
    <property type="evidence" value="ECO:0007669"/>
    <property type="project" value="TreeGrafter"/>
</dbReference>
<keyword evidence="5" id="KW-0820">tRNA-binding</keyword>
<dbReference type="InterPro" id="IPR045864">
    <property type="entry name" value="aa-tRNA-synth_II/BPL/LPL"/>
</dbReference>
<evidence type="ECO:0000256" key="5">
    <source>
        <dbReference type="ARBA" id="ARBA00022555"/>
    </source>
</evidence>
<evidence type="ECO:0000313" key="15">
    <source>
        <dbReference type="EMBL" id="SVA41081.1"/>
    </source>
</evidence>